<proteinExistence type="predicted"/>
<keyword evidence="2" id="KW-0812">Transmembrane</keyword>
<accession>A0A2M7QIY8</accession>
<dbReference type="Proteomes" id="UP000229401">
    <property type="component" value="Unassembled WGS sequence"/>
</dbReference>
<sequence length="225" mass="25879">MNKLKIKQIQFFVKDNWIILLTIFVLFIMTMLVNYSYSALISARIEEANLTSEIKLLKNRADIIKANSQLKMEQITIYNKILSALIPENEDFFTIIYALEKISQETGFFISNYTINISSTKNKISMNVAGKGNANTFMEFLKNYNYIGGRLATSETIQFSGTNVNTQVNLNFYNKKYILGQELVPKLDLKDLALLLEIKDKVKINFEDTQESLGTDYEITDNPFQ</sequence>
<evidence type="ECO:0000313" key="3">
    <source>
        <dbReference type="EMBL" id="PIY72252.1"/>
    </source>
</evidence>
<reference evidence="4" key="1">
    <citation type="submission" date="2017-09" db="EMBL/GenBank/DDBJ databases">
        <title>Depth-based differentiation of microbial function through sediment-hosted aquifers and enrichment of novel symbionts in the deep terrestrial subsurface.</title>
        <authorList>
            <person name="Probst A.J."/>
            <person name="Ladd B."/>
            <person name="Jarett J.K."/>
            <person name="Geller-Mcgrath D.E."/>
            <person name="Sieber C.M.K."/>
            <person name="Emerson J.B."/>
            <person name="Anantharaman K."/>
            <person name="Thomas B.C."/>
            <person name="Malmstrom R."/>
            <person name="Stieglmeier M."/>
            <person name="Klingl A."/>
            <person name="Woyke T."/>
            <person name="Ryan C.M."/>
            <person name="Banfield J.F."/>
        </authorList>
    </citation>
    <scope>NUCLEOTIDE SEQUENCE [LARGE SCALE GENOMIC DNA]</scope>
</reference>
<evidence type="ECO:0000256" key="1">
    <source>
        <dbReference type="SAM" id="Coils"/>
    </source>
</evidence>
<evidence type="ECO:0000256" key="2">
    <source>
        <dbReference type="SAM" id="Phobius"/>
    </source>
</evidence>
<feature type="coiled-coil region" evidence="1">
    <location>
        <begin position="40"/>
        <end position="67"/>
    </location>
</feature>
<organism evidence="3 4">
    <name type="scientific">Candidatus Roizmanbacteria bacterium CG_4_10_14_0_8_um_filter_33_9</name>
    <dbReference type="NCBI Taxonomy" id="1974826"/>
    <lineage>
        <taxon>Bacteria</taxon>
        <taxon>Candidatus Roizmaniibacteriota</taxon>
    </lineage>
</organism>
<name>A0A2M7QIY8_9BACT</name>
<keyword evidence="2" id="KW-1133">Transmembrane helix</keyword>
<gene>
    <name evidence="3" type="ORF">COY87_01925</name>
</gene>
<keyword evidence="1" id="KW-0175">Coiled coil</keyword>
<dbReference type="EMBL" id="PFLI01000065">
    <property type="protein sequence ID" value="PIY72252.1"/>
    <property type="molecule type" value="Genomic_DNA"/>
</dbReference>
<evidence type="ECO:0000313" key="4">
    <source>
        <dbReference type="Proteomes" id="UP000229401"/>
    </source>
</evidence>
<protein>
    <submittedName>
        <fullName evidence="3">Uncharacterized protein</fullName>
    </submittedName>
</protein>
<comment type="caution">
    <text evidence="3">The sequence shown here is derived from an EMBL/GenBank/DDBJ whole genome shotgun (WGS) entry which is preliminary data.</text>
</comment>
<keyword evidence="2" id="KW-0472">Membrane</keyword>
<dbReference type="AlphaFoldDB" id="A0A2M7QIY8"/>
<feature type="transmembrane region" description="Helical" evidence="2">
    <location>
        <begin position="16"/>
        <end position="37"/>
    </location>
</feature>